<evidence type="ECO:0000313" key="4">
    <source>
        <dbReference type="EMBL" id="MDO3720526.1"/>
    </source>
</evidence>
<dbReference type="InterPro" id="IPR050855">
    <property type="entry name" value="NDM-1-like"/>
</dbReference>
<dbReference type="InterPro" id="IPR001279">
    <property type="entry name" value="Metallo-B-lactamas"/>
</dbReference>
<comment type="similarity">
    <text evidence="1">Belongs to the metallo-beta-lactamase superfamily. Class-B beta-lactamase family.</text>
</comment>
<feature type="chain" id="PRO_5046705930" evidence="2">
    <location>
        <begin position="22"/>
        <end position="311"/>
    </location>
</feature>
<dbReference type="PANTHER" id="PTHR42951:SF4">
    <property type="entry name" value="ACYL-COENZYME A THIOESTERASE MBLAC2"/>
    <property type="match status" value="1"/>
</dbReference>
<dbReference type="Proteomes" id="UP001168640">
    <property type="component" value="Unassembled WGS sequence"/>
</dbReference>
<gene>
    <name evidence="4" type="ORF">QVZ43_02260</name>
</gene>
<feature type="domain" description="Metallo-beta-lactamase" evidence="3">
    <location>
        <begin position="50"/>
        <end position="235"/>
    </location>
</feature>
<reference evidence="4" key="1">
    <citation type="submission" date="2023-07" db="EMBL/GenBank/DDBJ databases">
        <title>Marinobacter sp. chi1 genome sequencing and assembly.</title>
        <authorList>
            <person name="Park S."/>
        </authorList>
    </citation>
    <scope>NUCLEOTIDE SEQUENCE</scope>
    <source>
        <strain evidence="4">Chi1</strain>
    </source>
</reference>
<dbReference type="RefSeq" id="WP_302908707.1">
    <property type="nucleotide sequence ID" value="NZ_JAUMIS010000001.1"/>
</dbReference>
<evidence type="ECO:0000256" key="2">
    <source>
        <dbReference type="SAM" id="SignalP"/>
    </source>
</evidence>
<organism evidence="4 5">
    <name type="scientific">Marinobacter suaedae</name>
    <dbReference type="NCBI Taxonomy" id="3057675"/>
    <lineage>
        <taxon>Bacteria</taxon>
        <taxon>Pseudomonadati</taxon>
        <taxon>Pseudomonadota</taxon>
        <taxon>Gammaproteobacteria</taxon>
        <taxon>Pseudomonadales</taxon>
        <taxon>Marinobacteraceae</taxon>
        <taxon>Marinobacter</taxon>
    </lineage>
</organism>
<keyword evidence="5" id="KW-1185">Reference proteome</keyword>
<dbReference type="EMBL" id="JAUMIS010000001">
    <property type="protein sequence ID" value="MDO3720526.1"/>
    <property type="molecule type" value="Genomic_DNA"/>
</dbReference>
<feature type="signal peptide" evidence="2">
    <location>
        <begin position="1"/>
        <end position="21"/>
    </location>
</feature>
<name>A0ABT8VWZ8_9GAMM</name>
<evidence type="ECO:0000313" key="5">
    <source>
        <dbReference type="Proteomes" id="UP001168640"/>
    </source>
</evidence>
<evidence type="ECO:0000256" key="1">
    <source>
        <dbReference type="ARBA" id="ARBA00005250"/>
    </source>
</evidence>
<dbReference type="SMART" id="SM00849">
    <property type="entry name" value="Lactamase_B"/>
    <property type="match status" value="1"/>
</dbReference>
<dbReference type="CDD" id="cd16282">
    <property type="entry name" value="metallo-hydrolase-like_MBL-fold"/>
    <property type="match status" value="1"/>
</dbReference>
<sequence length="311" mass="34214">MNKMILLALLVSLLMPLSVSAQVPDGFFDVQLRTVPVAGRVHMIQRPDGFANVGVFVGEEGVLLVDSQFKPHAEQLLAAVRDLSDGEIRFLINTHVHPDHIGGNEPLATGGVLIFAHDNMRVRMLERRSRFPRGNGGFFPQAPAAARPFVTFKEQLTFHFNGEEVKVFLAPPAHTDGDTFVYFTESNVLHLGDVFRTTSYPVIDVYNGGTLAGTIEALDLAISLAGPNTRIIPGHGVDVVGREEVVQFRDMIVDVAQRVRELISQGETLDGVIAAEPTKQYDDKWGRVASWSEKDFIPIVYHQLGGGSLYE</sequence>
<dbReference type="SUPFAM" id="SSF56281">
    <property type="entry name" value="Metallo-hydrolase/oxidoreductase"/>
    <property type="match status" value="1"/>
</dbReference>
<keyword evidence="2" id="KW-0732">Signal</keyword>
<dbReference type="PANTHER" id="PTHR42951">
    <property type="entry name" value="METALLO-BETA-LACTAMASE DOMAIN-CONTAINING"/>
    <property type="match status" value="1"/>
</dbReference>
<evidence type="ECO:0000259" key="3">
    <source>
        <dbReference type="SMART" id="SM00849"/>
    </source>
</evidence>
<comment type="caution">
    <text evidence="4">The sequence shown here is derived from an EMBL/GenBank/DDBJ whole genome shotgun (WGS) entry which is preliminary data.</text>
</comment>
<protein>
    <submittedName>
        <fullName evidence="4">MBL fold metallo-hydrolase</fullName>
    </submittedName>
</protein>
<proteinExistence type="inferred from homology"/>
<dbReference type="Pfam" id="PF00753">
    <property type="entry name" value="Lactamase_B"/>
    <property type="match status" value="1"/>
</dbReference>
<dbReference type="InterPro" id="IPR036866">
    <property type="entry name" value="RibonucZ/Hydroxyglut_hydro"/>
</dbReference>
<dbReference type="Gene3D" id="3.60.15.10">
    <property type="entry name" value="Ribonuclease Z/Hydroxyacylglutathione hydrolase-like"/>
    <property type="match status" value="1"/>
</dbReference>
<accession>A0ABT8VWZ8</accession>